<feature type="active site" description="Proton donor" evidence="6">
    <location>
        <position position="154"/>
    </location>
</feature>
<dbReference type="InterPro" id="IPR013320">
    <property type="entry name" value="ConA-like_dom_sf"/>
</dbReference>
<proteinExistence type="inferred from homology"/>
<dbReference type="Proteomes" id="UP000481109">
    <property type="component" value="Unassembled WGS sequence"/>
</dbReference>
<organism evidence="9 10">
    <name type="scientific">Streptomyces mesophilus</name>
    <dbReference type="NCBI Taxonomy" id="1775132"/>
    <lineage>
        <taxon>Bacteria</taxon>
        <taxon>Bacillati</taxon>
        <taxon>Actinomycetota</taxon>
        <taxon>Actinomycetes</taxon>
        <taxon>Kitasatosporales</taxon>
        <taxon>Streptomycetaceae</taxon>
        <taxon>Streptomyces</taxon>
    </lineage>
</organism>
<dbReference type="CDD" id="cd00413">
    <property type="entry name" value="Glyco_hydrolase_16"/>
    <property type="match status" value="1"/>
</dbReference>
<dbReference type="SUPFAM" id="SSF49899">
    <property type="entry name" value="Concanavalin A-like lectins/glucanases"/>
    <property type="match status" value="1"/>
</dbReference>
<evidence type="ECO:0000256" key="6">
    <source>
        <dbReference type="PIRSR" id="PIRSR608264-1"/>
    </source>
</evidence>
<feature type="chain" id="PRO_5039292125" description="licheninase" evidence="7">
    <location>
        <begin position="24"/>
        <end position="393"/>
    </location>
</feature>
<comment type="catalytic activity">
    <reaction evidence="1">
        <text>Hydrolysis of (1-&gt;4)-beta-D-glucosidic linkages in beta-D-glucans containing (1-&gt;3)- and (1-&gt;4)-bonds.</text>
        <dbReference type="EC" id="3.2.1.73"/>
    </reaction>
</comment>
<dbReference type="EMBL" id="JAAKZW010000038">
    <property type="protein sequence ID" value="NGO76534.1"/>
    <property type="molecule type" value="Genomic_DNA"/>
</dbReference>
<comment type="similarity">
    <text evidence="2">Belongs to the glycosyl hydrolase 16 family.</text>
</comment>
<name>A0A6G4XIJ9_9ACTN</name>
<dbReference type="AlphaFoldDB" id="A0A6G4XIJ9"/>
<evidence type="ECO:0000313" key="10">
    <source>
        <dbReference type="Proteomes" id="UP000481109"/>
    </source>
</evidence>
<dbReference type="PRINTS" id="PR00737">
    <property type="entry name" value="GLHYDRLASE16"/>
</dbReference>
<comment type="caution">
    <text evidence="9">The sequence shown here is derived from an EMBL/GenBank/DDBJ whole genome shotgun (WGS) entry which is preliminary data.</text>
</comment>
<dbReference type="PANTHER" id="PTHR10963:SF55">
    <property type="entry name" value="GLYCOSIDE HYDROLASE FAMILY 16 PROTEIN"/>
    <property type="match status" value="1"/>
</dbReference>
<dbReference type="Pfam" id="PF00722">
    <property type="entry name" value="Glyco_hydro_16"/>
    <property type="match status" value="1"/>
</dbReference>
<dbReference type="InterPro" id="IPR000757">
    <property type="entry name" value="Beta-glucanase-like"/>
</dbReference>
<evidence type="ECO:0000259" key="8">
    <source>
        <dbReference type="PROSITE" id="PS51762"/>
    </source>
</evidence>
<evidence type="ECO:0000256" key="3">
    <source>
        <dbReference type="ARBA" id="ARBA00012690"/>
    </source>
</evidence>
<feature type="active site" description="Nucleophile" evidence="6">
    <location>
        <position position="149"/>
    </location>
</feature>
<accession>A0A6G4XIJ9</accession>
<evidence type="ECO:0000256" key="1">
    <source>
        <dbReference type="ARBA" id="ARBA00000481"/>
    </source>
</evidence>
<dbReference type="InterPro" id="IPR008264">
    <property type="entry name" value="Beta_glucanase"/>
</dbReference>
<evidence type="ECO:0000256" key="7">
    <source>
        <dbReference type="SAM" id="SignalP"/>
    </source>
</evidence>
<dbReference type="Gene3D" id="2.60.120.200">
    <property type="match status" value="1"/>
</dbReference>
<feature type="signal peptide" evidence="7">
    <location>
        <begin position="1"/>
        <end position="23"/>
    </location>
</feature>
<dbReference type="PANTHER" id="PTHR10963">
    <property type="entry name" value="GLYCOSYL HYDROLASE-RELATED"/>
    <property type="match status" value="1"/>
</dbReference>
<dbReference type="RefSeq" id="WP_165332029.1">
    <property type="nucleotide sequence ID" value="NZ_JAAKZW010000038.1"/>
</dbReference>
<evidence type="ECO:0000256" key="2">
    <source>
        <dbReference type="ARBA" id="ARBA00006865"/>
    </source>
</evidence>
<sequence>MRRRPGLAGIAAALVLTAGALGAAPDEAVAAPPTASYELIWADEFNTTAVDASEWNYRTDTKGWSQQRPENVTVGGGAMTVHLCPRNKAGAGCTQQVDSKDLYTGGGLISKRKTRYGYYETRVRTNSGSGWHSAFWAAEAGSGTEPRTEIDGFEIDSHVPDKVRHNVIAWTQGTFTSNIYGLDFDSSADWHTYGFEWLEDSVKFYVDGVLKWSQPYAPSAYTHNFLNTWLTAIAYDASNSPGVDESALPGKVQFDYVRHYARDVYADNDAPSGYSETGTGWSTSGLPAFGRLTGRFSCDTDSAGRWTFTPPADGTYQGYFFRAGGEGGQADAPVSVWDGGTALSRTRVDLTAPGSSWAPLGAHTLKAGTTYIVRIDRDGPGCIRADAVKFVRS</sequence>
<evidence type="ECO:0000256" key="5">
    <source>
        <dbReference type="ARBA" id="ARBA00023295"/>
    </source>
</evidence>
<feature type="domain" description="GH16" evidence="8">
    <location>
        <begin position="39"/>
        <end position="265"/>
    </location>
</feature>
<protein>
    <recommendedName>
        <fullName evidence="3">licheninase</fullName>
        <ecNumber evidence="3">3.2.1.73</ecNumber>
    </recommendedName>
</protein>
<keyword evidence="5" id="KW-0326">Glycosidase</keyword>
<dbReference type="GO" id="GO:0005975">
    <property type="term" value="P:carbohydrate metabolic process"/>
    <property type="evidence" value="ECO:0007669"/>
    <property type="project" value="InterPro"/>
</dbReference>
<reference evidence="9 10" key="1">
    <citation type="submission" date="2020-02" db="EMBL/GenBank/DDBJ databases">
        <title>Whole-genome analyses of novel actinobacteria.</title>
        <authorList>
            <person name="Sahin N."/>
            <person name="Tokatli A."/>
        </authorList>
    </citation>
    <scope>NUCLEOTIDE SEQUENCE [LARGE SCALE GENOMIC DNA]</scope>
    <source>
        <strain evidence="9 10">YC504</strain>
    </source>
</reference>
<gene>
    <name evidence="9" type="ORF">G6045_12800</name>
</gene>
<keyword evidence="7" id="KW-0732">Signal</keyword>
<dbReference type="Pfam" id="PF25275">
    <property type="entry name" value="Golvesin_C"/>
    <property type="match status" value="1"/>
</dbReference>
<dbReference type="EC" id="3.2.1.73" evidence="3"/>
<evidence type="ECO:0000313" key="9">
    <source>
        <dbReference type="EMBL" id="NGO76534.1"/>
    </source>
</evidence>
<keyword evidence="4 9" id="KW-0378">Hydrolase</keyword>
<dbReference type="GO" id="GO:0042972">
    <property type="term" value="F:licheninase activity"/>
    <property type="evidence" value="ECO:0007669"/>
    <property type="project" value="UniProtKB-EC"/>
</dbReference>
<keyword evidence="10" id="KW-1185">Reference proteome</keyword>
<evidence type="ECO:0000256" key="4">
    <source>
        <dbReference type="ARBA" id="ARBA00022801"/>
    </source>
</evidence>
<dbReference type="InterPro" id="IPR050546">
    <property type="entry name" value="Glycosyl_Hydrlase_16"/>
</dbReference>
<dbReference type="PROSITE" id="PS51762">
    <property type="entry name" value="GH16_2"/>
    <property type="match status" value="1"/>
</dbReference>
<dbReference type="InterPro" id="IPR033803">
    <property type="entry name" value="CBD-like_Golvesin-Xly"/>
</dbReference>